<sequence>MDLKRGTIRVERQRNQAAEICPPKTGKSRRTVPVGEVVTDVLLRHLAERPSKEWLFTMEEGAPLVYTRWRTEWKAARRAYAHLWPGEDDRTRSVMDAVLGGLRTGCGPKSPAEKETAGQRP</sequence>
<dbReference type="Gene3D" id="1.10.443.10">
    <property type="entry name" value="Intergrase catalytic core"/>
    <property type="match status" value="1"/>
</dbReference>
<evidence type="ECO:0008006" key="5">
    <source>
        <dbReference type="Google" id="ProtNLM"/>
    </source>
</evidence>
<dbReference type="SUPFAM" id="SSF56349">
    <property type="entry name" value="DNA breaking-rejoining enzymes"/>
    <property type="match status" value="1"/>
</dbReference>
<dbReference type="InterPro" id="IPR011010">
    <property type="entry name" value="DNA_brk_join_enz"/>
</dbReference>
<organism evidence="3 4">
    <name type="scientific">Streptomyces aidingensis</name>
    <dbReference type="NCBI Taxonomy" id="910347"/>
    <lineage>
        <taxon>Bacteria</taxon>
        <taxon>Bacillati</taxon>
        <taxon>Actinomycetota</taxon>
        <taxon>Actinomycetes</taxon>
        <taxon>Kitasatosporales</taxon>
        <taxon>Streptomycetaceae</taxon>
        <taxon>Streptomyces</taxon>
    </lineage>
</organism>
<evidence type="ECO:0000256" key="2">
    <source>
        <dbReference type="SAM" id="MobiDB-lite"/>
    </source>
</evidence>
<keyword evidence="4" id="KW-1185">Reference proteome</keyword>
<accession>A0A1I1TNE1</accession>
<dbReference type="EMBL" id="FOLM01000020">
    <property type="protein sequence ID" value="SFD60161.1"/>
    <property type="molecule type" value="Genomic_DNA"/>
</dbReference>
<evidence type="ECO:0000313" key="3">
    <source>
        <dbReference type="EMBL" id="SFD60161.1"/>
    </source>
</evidence>
<feature type="region of interest" description="Disordered" evidence="2">
    <location>
        <begin position="101"/>
        <end position="121"/>
    </location>
</feature>
<dbReference type="STRING" id="910347.SAMN05421773_12062"/>
<dbReference type="GO" id="GO:0003677">
    <property type="term" value="F:DNA binding"/>
    <property type="evidence" value="ECO:0007669"/>
    <property type="project" value="InterPro"/>
</dbReference>
<protein>
    <recommendedName>
        <fullName evidence="5">Phage integrase family protein</fullName>
    </recommendedName>
</protein>
<dbReference type="InterPro" id="IPR013762">
    <property type="entry name" value="Integrase-like_cat_sf"/>
</dbReference>
<feature type="compositionally biased region" description="Basic and acidic residues" evidence="2">
    <location>
        <begin position="111"/>
        <end position="121"/>
    </location>
</feature>
<dbReference type="Proteomes" id="UP000199207">
    <property type="component" value="Unassembled WGS sequence"/>
</dbReference>
<name>A0A1I1TNE1_9ACTN</name>
<evidence type="ECO:0000256" key="1">
    <source>
        <dbReference type="ARBA" id="ARBA00023172"/>
    </source>
</evidence>
<gene>
    <name evidence="3" type="ORF">SAMN05421773_12062</name>
</gene>
<reference evidence="3 4" key="1">
    <citation type="submission" date="2016-10" db="EMBL/GenBank/DDBJ databases">
        <authorList>
            <person name="de Groot N.N."/>
        </authorList>
    </citation>
    <scope>NUCLEOTIDE SEQUENCE [LARGE SCALE GENOMIC DNA]</scope>
    <source>
        <strain evidence="3 4">CGMCC 4.5739</strain>
    </source>
</reference>
<dbReference type="AlphaFoldDB" id="A0A1I1TNE1"/>
<evidence type="ECO:0000313" key="4">
    <source>
        <dbReference type="Proteomes" id="UP000199207"/>
    </source>
</evidence>
<keyword evidence="1" id="KW-0233">DNA recombination</keyword>
<dbReference type="GO" id="GO:0015074">
    <property type="term" value="P:DNA integration"/>
    <property type="evidence" value="ECO:0007669"/>
    <property type="project" value="InterPro"/>
</dbReference>
<dbReference type="GO" id="GO:0006310">
    <property type="term" value="P:DNA recombination"/>
    <property type="evidence" value="ECO:0007669"/>
    <property type="project" value="UniProtKB-KW"/>
</dbReference>
<proteinExistence type="predicted"/>